<dbReference type="InterPro" id="IPR017871">
    <property type="entry name" value="ABC_transporter-like_CS"/>
</dbReference>
<feature type="domain" description="ABC transporter" evidence="9">
    <location>
        <begin position="8"/>
        <end position="249"/>
    </location>
</feature>
<dbReference type="Pfam" id="PF00005">
    <property type="entry name" value="ABC_tran"/>
    <property type="match status" value="2"/>
</dbReference>
<dbReference type="RefSeq" id="WP_113928755.1">
    <property type="nucleotide sequence ID" value="NZ_VTEG01000029.1"/>
</dbReference>
<evidence type="ECO:0000256" key="4">
    <source>
        <dbReference type="ARBA" id="ARBA00022475"/>
    </source>
</evidence>
<evidence type="ECO:0000256" key="2">
    <source>
        <dbReference type="ARBA" id="ARBA00005417"/>
    </source>
</evidence>
<dbReference type="InterPro" id="IPR027417">
    <property type="entry name" value="P-loop_NTPase"/>
</dbReference>
<dbReference type="NCBIfam" id="NF010167">
    <property type="entry name" value="PRK13648.1"/>
    <property type="match status" value="2"/>
</dbReference>
<evidence type="ECO:0000313" key="11">
    <source>
        <dbReference type="Proteomes" id="UP000325182"/>
    </source>
</evidence>
<keyword evidence="8" id="KW-0472">Membrane</keyword>
<dbReference type="InterPro" id="IPR003439">
    <property type="entry name" value="ABC_transporter-like_ATP-bd"/>
</dbReference>
<keyword evidence="5" id="KW-0547">Nucleotide-binding</keyword>
<keyword evidence="7" id="KW-1278">Translocase</keyword>
<feature type="domain" description="ABC transporter" evidence="9">
    <location>
        <begin position="308"/>
        <end position="540"/>
    </location>
</feature>
<protein>
    <submittedName>
        <fullName evidence="10">ABC transporter ATP-binding protein</fullName>
    </submittedName>
</protein>
<comment type="subcellular location">
    <subcellularLocation>
        <location evidence="1">Cell membrane</location>
        <topology evidence="1">Peripheral membrane protein</topology>
    </subcellularLocation>
</comment>
<keyword evidence="3" id="KW-0813">Transport</keyword>
<comment type="similarity">
    <text evidence="2">Belongs to the ABC transporter superfamily.</text>
</comment>
<dbReference type="SUPFAM" id="SSF52540">
    <property type="entry name" value="P-loop containing nucleoside triphosphate hydrolases"/>
    <property type="match status" value="2"/>
</dbReference>
<proteinExistence type="inferred from homology"/>
<dbReference type="GO" id="GO:0016887">
    <property type="term" value="F:ATP hydrolysis activity"/>
    <property type="evidence" value="ECO:0007669"/>
    <property type="project" value="InterPro"/>
</dbReference>
<dbReference type="CDD" id="cd03225">
    <property type="entry name" value="ABC_cobalt_CbiO_domain1"/>
    <property type="match status" value="2"/>
</dbReference>
<evidence type="ECO:0000256" key="3">
    <source>
        <dbReference type="ARBA" id="ARBA00022448"/>
    </source>
</evidence>
<name>A0A5D4M0S2_9BACI</name>
<reference evidence="10 11" key="1">
    <citation type="submission" date="2019-08" db="EMBL/GenBank/DDBJ databases">
        <title>Bacillus genomes from the desert of Cuatro Cienegas, Coahuila.</title>
        <authorList>
            <person name="Olmedo-Alvarez G."/>
        </authorList>
    </citation>
    <scope>NUCLEOTIDE SEQUENCE [LARGE SCALE GENOMIC DNA]</scope>
    <source>
        <strain evidence="10 11">CH128b_4D</strain>
    </source>
</reference>
<keyword evidence="4" id="KW-1003">Cell membrane</keyword>
<sequence length="563" mass="63209">MNGQPELLKVEQLSFRYEDDEAWIFKDVSFSLFEKETLLLLGPSGCGKSTLCYCVEGLYPEAVEGVMEGEIFFQKKKLTDFPPGKINQRMGIVFQDPESQFCMLTVEDELAFVLENHNVPPEEMSARIDEALEKTGLLSCKESLIHVLSGGQKQKLALAGVLLTEPDLVILDEPTANLDPVSSSELVELLKNLQESQGFSMIVIEHRLDDWMDITDRCLVFSRNGEIIFNGNPRECFTEHASYLNEEGVWLPSPTLAGMEAAAAGIYAGSSLPFTTDELIEGVTETFAFLQKFQPVNSDSLVGRKPLLEMEQVTFSYRQKEILRNIDFNVYEGEFVALLGANGSGKSTLSKVMCGIHPPSAGSIFYEEKALGKWKETELWKRIGYVFQNPEHQFITDSVFEELSFGLSQHGYSESEISAKVRNTLERLNLLSAADRHPFSLSQGQKRRLSVATMLSDQNGLLILDEPTFGQDARTSRELMDLLVERRKNGGAIVMITHDMELVHKYTDRVVVLSEGRILFNGSPSLLWEQDEILLQARLKLPFAVKLQRQIETGAENRVIAQP</sequence>
<evidence type="ECO:0000256" key="8">
    <source>
        <dbReference type="ARBA" id="ARBA00023136"/>
    </source>
</evidence>
<accession>A0A5D4M0S2</accession>
<comment type="caution">
    <text evidence="10">The sequence shown here is derived from an EMBL/GenBank/DDBJ whole genome shotgun (WGS) entry which is preliminary data.</text>
</comment>
<dbReference type="InterPro" id="IPR050095">
    <property type="entry name" value="ECF_ABC_transporter_ATP-bd"/>
</dbReference>
<dbReference type="PROSITE" id="PS50893">
    <property type="entry name" value="ABC_TRANSPORTER_2"/>
    <property type="match status" value="2"/>
</dbReference>
<dbReference type="Gene3D" id="3.40.50.300">
    <property type="entry name" value="P-loop containing nucleotide triphosphate hydrolases"/>
    <property type="match status" value="2"/>
</dbReference>
<evidence type="ECO:0000259" key="9">
    <source>
        <dbReference type="PROSITE" id="PS50893"/>
    </source>
</evidence>
<evidence type="ECO:0000313" key="10">
    <source>
        <dbReference type="EMBL" id="TYR95534.1"/>
    </source>
</evidence>
<dbReference type="GO" id="GO:0015087">
    <property type="term" value="F:cobalt ion transmembrane transporter activity"/>
    <property type="evidence" value="ECO:0007669"/>
    <property type="project" value="UniProtKB-ARBA"/>
</dbReference>
<dbReference type="PANTHER" id="PTHR43553:SF19">
    <property type="entry name" value="HMP_THIAMINE IMPORT ATP-BINDING PROTEIN YKOD-RELATED"/>
    <property type="match status" value="1"/>
</dbReference>
<dbReference type="GO" id="GO:0005524">
    <property type="term" value="F:ATP binding"/>
    <property type="evidence" value="ECO:0007669"/>
    <property type="project" value="UniProtKB-KW"/>
</dbReference>
<dbReference type="InterPro" id="IPR003593">
    <property type="entry name" value="AAA+_ATPase"/>
</dbReference>
<dbReference type="PANTHER" id="PTHR43553">
    <property type="entry name" value="HEAVY METAL TRANSPORTER"/>
    <property type="match status" value="1"/>
</dbReference>
<organism evidence="10 11">
    <name type="scientific">Rossellomorea vietnamensis</name>
    <dbReference type="NCBI Taxonomy" id="218284"/>
    <lineage>
        <taxon>Bacteria</taxon>
        <taxon>Bacillati</taxon>
        <taxon>Bacillota</taxon>
        <taxon>Bacilli</taxon>
        <taxon>Bacillales</taxon>
        <taxon>Bacillaceae</taxon>
        <taxon>Rossellomorea</taxon>
    </lineage>
</organism>
<dbReference type="GO" id="GO:0043190">
    <property type="term" value="C:ATP-binding cassette (ABC) transporter complex"/>
    <property type="evidence" value="ECO:0007669"/>
    <property type="project" value="TreeGrafter"/>
</dbReference>
<gene>
    <name evidence="10" type="ORF">FZC84_21495</name>
</gene>
<dbReference type="EMBL" id="VTEG01000029">
    <property type="protein sequence ID" value="TYR95534.1"/>
    <property type="molecule type" value="Genomic_DNA"/>
</dbReference>
<evidence type="ECO:0000256" key="6">
    <source>
        <dbReference type="ARBA" id="ARBA00022840"/>
    </source>
</evidence>
<evidence type="ECO:0000256" key="7">
    <source>
        <dbReference type="ARBA" id="ARBA00022967"/>
    </source>
</evidence>
<dbReference type="GO" id="GO:0042626">
    <property type="term" value="F:ATPase-coupled transmembrane transporter activity"/>
    <property type="evidence" value="ECO:0007669"/>
    <property type="project" value="TreeGrafter"/>
</dbReference>
<evidence type="ECO:0000256" key="1">
    <source>
        <dbReference type="ARBA" id="ARBA00004202"/>
    </source>
</evidence>
<dbReference type="PROSITE" id="PS00211">
    <property type="entry name" value="ABC_TRANSPORTER_1"/>
    <property type="match status" value="2"/>
</dbReference>
<dbReference type="Proteomes" id="UP000325182">
    <property type="component" value="Unassembled WGS sequence"/>
</dbReference>
<evidence type="ECO:0000256" key="5">
    <source>
        <dbReference type="ARBA" id="ARBA00022741"/>
    </source>
</evidence>
<dbReference type="AlphaFoldDB" id="A0A5D4M0S2"/>
<dbReference type="FunFam" id="3.40.50.300:FF:000224">
    <property type="entry name" value="Energy-coupling factor transporter ATP-binding protein EcfA"/>
    <property type="match status" value="1"/>
</dbReference>
<dbReference type="SMART" id="SM00382">
    <property type="entry name" value="AAA"/>
    <property type="match status" value="2"/>
</dbReference>
<dbReference type="InterPro" id="IPR015856">
    <property type="entry name" value="ABC_transpr_CbiO/EcfA_su"/>
</dbReference>
<keyword evidence="6 10" id="KW-0067">ATP-binding</keyword>